<evidence type="ECO:0000256" key="6">
    <source>
        <dbReference type="ARBA" id="ARBA00023136"/>
    </source>
</evidence>
<evidence type="ECO:0000256" key="9">
    <source>
        <dbReference type="SAM" id="Phobius"/>
    </source>
</evidence>
<feature type="transmembrane region" description="Helical" evidence="9">
    <location>
        <begin position="290"/>
        <end position="311"/>
    </location>
</feature>
<dbReference type="InterPro" id="IPR005754">
    <property type="entry name" value="Sortase"/>
</dbReference>
<evidence type="ECO:0000256" key="3">
    <source>
        <dbReference type="ARBA" id="ARBA00022692"/>
    </source>
</evidence>
<dbReference type="Gene3D" id="2.40.260.10">
    <property type="entry name" value="Sortase"/>
    <property type="match status" value="1"/>
</dbReference>
<feature type="transmembrane region" description="Helical" evidence="9">
    <location>
        <begin position="26"/>
        <end position="49"/>
    </location>
</feature>
<keyword evidence="5 9" id="KW-1133">Transmembrane helix</keyword>
<reference evidence="10 11" key="1">
    <citation type="submission" date="2018-09" db="EMBL/GenBank/DDBJ databases">
        <title>Murine metabolic-syndrome-specific gut microbial biobank.</title>
        <authorList>
            <person name="Liu C."/>
        </authorList>
    </citation>
    <scope>NUCLEOTIDE SEQUENCE [LARGE SCALE GENOMIC DNA]</scope>
    <source>
        <strain evidence="10 11">0.1xD8-82</strain>
    </source>
</reference>
<protein>
    <submittedName>
        <fullName evidence="10">Sortase</fullName>
    </submittedName>
</protein>
<feature type="region of interest" description="Disordered" evidence="8">
    <location>
        <begin position="378"/>
        <end position="407"/>
    </location>
</feature>
<feature type="transmembrane region" description="Helical" evidence="9">
    <location>
        <begin position="173"/>
        <end position="197"/>
    </location>
</feature>
<dbReference type="PANTHER" id="PTHR43823">
    <property type="entry name" value="SPORULATION PROTEIN YKVU"/>
    <property type="match status" value="1"/>
</dbReference>
<feature type="transmembrane region" description="Helical" evidence="9">
    <location>
        <begin position="55"/>
        <end position="85"/>
    </location>
</feature>
<evidence type="ECO:0000256" key="1">
    <source>
        <dbReference type="ARBA" id="ARBA00004651"/>
    </source>
</evidence>
<dbReference type="GO" id="GO:0042910">
    <property type="term" value="F:xenobiotic transmembrane transporter activity"/>
    <property type="evidence" value="ECO:0007669"/>
    <property type="project" value="InterPro"/>
</dbReference>
<evidence type="ECO:0000256" key="7">
    <source>
        <dbReference type="PIRSR" id="PIRSR605754-1"/>
    </source>
</evidence>
<comment type="subcellular location">
    <subcellularLocation>
        <location evidence="1">Cell membrane</location>
        <topology evidence="1">Multi-pass membrane protein</topology>
    </subcellularLocation>
</comment>
<dbReference type="Pfam" id="PF04203">
    <property type="entry name" value="Sortase"/>
    <property type="match status" value="1"/>
</dbReference>
<dbReference type="GO" id="GO:0015297">
    <property type="term" value="F:antiporter activity"/>
    <property type="evidence" value="ECO:0007669"/>
    <property type="project" value="InterPro"/>
</dbReference>
<feature type="compositionally biased region" description="Acidic residues" evidence="8">
    <location>
        <begin position="388"/>
        <end position="401"/>
    </location>
</feature>
<keyword evidence="3 9" id="KW-0812">Transmembrane</keyword>
<dbReference type="InterPro" id="IPR009835">
    <property type="entry name" value="SrtB"/>
</dbReference>
<feature type="active site" description="Acyl-thioester intermediate" evidence="7">
    <location>
        <position position="590"/>
    </location>
</feature>
<feature type="transmembrane region" description="Helical" evidence="9">
    <location>
        <begin position="142"/>
        <end position="161"/>
    </location>
</feature>
<sequence length="611" mass="68256">MGIKMTKRSRKEISNLTSVPKAVKEVALPTIFCQVIILVYGISDIFYLGRTGNPYMIAGVSLIFPVLNIFLALAGVIGIGTGALVGKLSGEKKIGEIRKASFFGVYFSIASAAVFSIIMFVFMGPILGFLGARGDTFLYGRQYALCVIVFGGIPIAVSSVLSNLIRSIGALKVAVFGIVLGSLLNVVLDPVCMFWILPQGCEVLGAGIATLISNCIGCGFFLYIAFIVKGKLSGVLKAGNEMPEKKNISAILRVAILPAAVLIFFGVVRWAVFNIPIMFFPERAGKMDIIWPQVCVDTLMVALSFSTYYICVHGYSEVTSIEDIKRKSWQYAGLLVCVIFFPISATLLVRDLEQAYHEKEANHLIQQARDEALLLSEGETEEKKEGEEAQQEEEKEQEEAESGTQSYKELEEELPILAQYEGLWEQNHDLAGWLRIEDTAIDYPVMYTPDDPEYYLHRAFDGSEASSGSLFIGEKCMPRAPHVIVYGHHMKNGTMFGALPQYADAEYAKKHPVICYDTLYEEKKYEVVAAFYSKIYPENTKEEVFRYYWYTDLSREEVFDQYIKKVKEKALYDTGVGTEFGDEILTLSTCSYHTDDGRFVVVARRKREAQN</sequence>
<dbReference type="CDD" id="cd05826">
    <property type="entry name" value="Sortase_B"/>
    <property type="match status" value="1"/>
</dbReference>
<proteinExistence type="predicted"/>
<dbReference type="InterPro" id="IPR023365">
    <property type="entry name" value="Sortase_dom-sf"/>
</dbReference>
<keyword evidence="4" id="KW-0378">Hydrolase</keyword>
<dbReference type="GO" id="GO:0005886">
    <property type="term" value="C:plasma membrane"/>
    <property type="evidence" value="ECO:0007669"/>
    <property type="project" value="UniProtKB-SubCell"/>
</dbReference>
<keyword evidence="11" id="KW-1185">Reference proteome</keyword>
<evidence type="ECO:0000256" key="8">
    <source>
        <dbReference type="SAM" id="MobiDB-lite"/>
    </source>
</evidence>
<evidence type="ECO:0000256" key="5">
    <source>
        <dbReference type="ARBA" id="ARBA00022989"/>
    </source>
</evidence>
<feature type="transmembrane region" description="Helical" evidence="9">
    <location>
        <begin position="250"/>
        <end position="270"/>
    </location>
</feature>
<dbReference type="OrthoDB" id="9806013at2"/>
<keyword evidence="2" id="KW-1003">Cell membrane</keyword>
<feature type="transmembrane region" description="Helical" evidence="9">
    <location>
        <begin position="331"/>
        <end position="349"/>
    </location>
</feature>
<dbReference type="GO" id="GO:0016787">
    <property type="term" value="F:hydrolase activity"/>
    <property type="evidence" value="ECO:0007669"/>
    <property type="project" value="UniProtKB-KW"/>
</dbReference>
<evidence type="ECO:0000256" key="2">
    <source>
        <dbReference type="ARBA" id="ARBA00022475"/>
    </source>
</evidence>
<feature type="transmembrane region" description="Helical" evidence="9">
    <location>
        <begin position="105"/>
        <end position="130"/>
    </location>
</feature>
<dbReference type="InterPro" id="IPR051327">
    <property type="entry name" value="MATE_MepA_subfamily"/>
</dbReference>
<evidence type="ECO:0000256" key="4">
    <source>
        <dbReference type="ARBA" id="ARBA00022801"/>
    </source>
</evidence>
<dbReference type="InterPro" id="IPR002528">
    <property type="entry name" value="MATE_fam"/>
</dbReference>
<dbReference type="SUPFAM" id="SSF63817">
    <property type="entry name" value="Sortase"/>
    <property type="match status" value="1"/>
</dbReference>
<dbReference type="AlphaFoldDB" id="A0A3A9AB72"/>
<dbReference type="Proteomes" id="UP000280696">
    <property type="component" value="Unassembled WGS sequence"/>
</dbReference>
<comment type="caution">
    <text evidence="10">The sequence shown here is derived from an EMBL/GenBank/DDBJ whole genome shotgun (WGS) entry which is preliminary data.</text>
</comment>
<gene>
    <name evidence="10" type="ORF">D7V94_18700</name>
</gene>
<feature type="transmembrane region" description="Helical" evidence="9">
    <location>
        <begin position="203"/>
        <end position="229"/>
    </location>
</feature>
<accession>A0A3A9AB72</accession>
<evidence type="ECO:0000313" key="11">
    <source>
        <dbReference type="Proteomes" id="UP000280696"/>
    </source>
</evidence>
<dbReference type="PANTHER" id="PTHR43823:SF3">
    <property type="entry name" value="MULTIDRUG EXPORT PROTEIN MEPA"/>
    <property type="match status" value="1"/>
</dbReference>
<name>A0A3A9AB72_9FIRM</name>
<keyword evidence="6 9" id="KW-0472">Membrane</keyword>
<dbReference type="Pfam" id="PF01554">
    <property type="entry name" value="MatE"/>
    <property type="match status" value="1"/>
</dbReference>
<organism evidence="10 11">
    <name type="scientific">Parablautia intestinalis</name>
    <dbReference type="NCBI Taxonomy" id="2320100"/>
    <lineage>
        <taxon>Bacteria</taxon>
        <taxon>Bacillati</taxon>
        <taxon>Bacillota</taxon>
        <taxon>Clostridia</taxon>
        <taxon>Lachnospirales</taxon>
        <taxon>Lachnospiraceae</taxon>
        <taxon>Parablautia</taxon>
    </lineage>
</organism>
<feature type="active site" description="Proton donor/acceptor" evidence="7">
    <location>
        <position position="488"/>
    </location>
</feature>
<dbReference type="EMBL" id="RAYQ01000025">
    <property type="protein sequence ID" value="RKI88689.1"/>
    <property type="molecule type" value="Genomic_DNA"/>
</dbReference>
<evidence type="ECO:0000313" key="10">
    <source>
        <dbReference type="EMBL" id="RKI88689.1"/>
    </source>
</evidence>